<dbReference type="Pfam" id="PF09413">
    <property type="entry name" value="DUF2007"/>
    <property type="match status" value="1"/>
</dbReference>
<sequence>MKQIYTHDNIVVLHSAKNILALNDIESFVKNEHTIPNGARHGIENTFLELWIINDQDFSKAAEIIEGQLNNPEPTASWTCIKCDEPNDGSFDFCWKCQSENTGSQKS</sequence>
<gene>
    <name evidence="2" type="ORF">COB20_14345</name>
</gene>
<evidence type="ECO:0000313" key="2">
    <source>
        <dbReference type="EMBL" id="PCI74833.1"/>
    </source>
</evidence>
<evidence type="ECO:0000259" key="1">
    <source>
        <dbReference type="Pfam" id="PF09413"/>
    </source>
</evidence>
<dbReference type="InterPro" id="IPR018551">
    <property type="entry name" value="DUF2007"/>
</dbReference>
<comment type="caution">
    <text evidence="2">The sequence shown here is derived from an EMBL/GenBank/DDBJ whole genome shotgun (WGS) entry which is preliminary data.</text>
</comment>
<dbReference type="Proteomes" id="UP000218767">
    <property type="component" value="Unassembled WGS sequence"/>
</dbReference>
<evidence type="ECO:0000313" key="3">
    <source>
        <dbReference type="Proteomes" id="UP000218767"/>
    </source>
</evidence>
<proteinExistence type="predicted"/>
<dbReference type="AlphaFoldDB" id="A0A2A4WWW9"/>
<accession>A0A2A4WWW9</accession>
<name>A0A2A4WWW9_9GAMM</name>
<organism evidence="2 3">
    <name type="scientific">SAR86 cluster bacterium</name>
    <dbReference type="NCBI Taxonomy" id="2030880"/>
    <lineage>
        <taxon>Bacteria</taxon>
        <taxon>Pseudomonadati</taxon>
        <taxon>Pseudomonadota</taxon>
        <taxon>Gammaproteobacteria</taxon>
        <taxon>SAR86 cluster</taxon>
    </lineage>
</organism>
<dbReference type="EMBL" id="NVUL01000091">
    <property type="protein sequence ID" value="PCI74833.1"/>
    <property type="molecule type" value="Genomic_DNA"/>
</dbReference>
<reference evidence="3" key="1">
    <citation type="submission" date="2017-08" db="EMBL/GenBank/DDBJ databases">
        <title>A dynamic microbial community with high functional redundancy inhabits the cold, oxic subseafloor aquifer.</title>
        <authorList>
            <person name="Tully B.J."/>
            <person name="Wheat C.G."/>
            <person name="Glazer B.T."/>
            <person name="Huber J.A."/>
        </authorList>
    </citation>
    <scope>NUCLEOTIDE SEQUENCE [LARGE SCALE GENOMIC DNA]</scope>
</reference>
<feature type="domain" description="DUF2007" evidence="1">
    <location>
        <begin position="1"/>
        <end position="66"/>
    </location>
</feature>
<protein>
    <recommendedName>
        <fullName evidence="1">DUF2007 domain-containing protein</fullName>
    </recommendedName>
</protein>